<name>A0A975PX91_9MYCO</name>
<feature type="domain" description="Thioesterase" evidence="5">
    <location>
        <begin position="6"/>
        <end position="220"/>
    </location>
</feature>
<dbReference type="InterPro" id="IPR001031">
    <property type="entry name" value="Thioesterase"/>
</dbReference>
<dbReference type="AlphaFoldDB" id="A0A975PX91"/>
<keyword evidence="6" id="KW-0378">Hydrolase</keyword>
<keyword evidence="3" id="KW-0843">Virulence</keyword>
<dbReference type="InterPro" id="IPR029058">
    <property type="entry name" value="AB_hydrolase_fold"/>
</dbReference>
<dbReference type="SUPFAM" id="SSF53474">
    <property type="entry name" value="alpha/beta-Hydrolases"/>
    <property type="match status" value="1"/>
</dbReference>
<comment type="catalytic activity">
    <reaction evidence="4">
        <text>a fatty acyl-CoA + H2O = a fatty acid + CoA + H(+)</text>
        <dbReference type="Rhea" id="RHEA:16781"/>
        <dbReference type="ChEBI" id="CHEBI:15377"/>
        <dbReference type="ChEBI" id="CHEBI:15378"/>
        <dbReference type="ChEBI" id="CHEBI:28868"/>
        <dbReference type="ChEBI" id="CHEBI:57287"/>
        <dbReference type="ChEBI" id="CHEBI:77636"/>
    </reaction>
</comment>
<evidence type="ECO:0000256" key="2">
    <source>
        <dbReference type="ARBA" id="ARBA00015007"/>
    </source>
</evidence>
<proteinExistence type="inferred from homology"/>
<dbReference type="InterPro" id="IPR012223">
    <property type="entry name" value="TEII"/>
</dbReference>
<gene>
    <name evidence="6" type="ORF">F6B93_10670</name>
</gene>
<dbReference type="Pfam" id="PF00975">
    <property type="entry name" value="Thioesterase"/>
    <property type="match status" value="1"/>
</dbReference>
<evidence type="ECO:0000256" key="1">
    <source>
        <dbReference type="ARBA" id="ARBA00007169"/>
    </source>
</evidence>
<dbReference type="PANTHER" id="PTHR11487">
    <property type="entry name" value="THIOESTERASE"/>
    <property type="match status" value="1"/>
</dbReference>
<dbReference type="RefSeq" id="WP_211699074.1">
    <property type="nucleotide sequence ID" value="NZ_CP046600.1"/>
</dbReference>
<reference evidence="6" key="1">
    <citation type="submission" date="2019-12" db="EMBL/GenBank/DDBJ databases">
        <title>Mycobacterium spongiae sp. nov.</title>
        <authorList>
            <person name="Stinear T."/>
        </authorList>
    </citation>
    <scope>NUCLEOTIDE SEQUENCE</scope>
    <source>
        <strain evidence="6">FSD4b-SM</strain>
    </source>
</reference>
<keyword evidence="7" id="KW-1185">Reference proteome</keyword>
<dbReference type="GO" id="GO:0016787">
    <property type="term" value="F:hydrolase activity"/>
    <property type="evidence" value="ECO:0007669"/>
    <property type="project" value="UniProtKB-KW"/>
</dbReference>
<dbReference type="Gene3D" id="3.40.50.1820">
    <property type="entry name" value="alpha/beta hydrolase"/>
    <property type="match status" value="1"/>
</dbReference>
<comment type="similarity">
    <text evidence="1">Belongs to the thioesterase family.</text>
</comment>
<evidence type="ECO:0000313" key="6">
    <source>
        <dbReference type="EMBL" id="QUR67498.1"/>
    </source>
</evidence>
<evidence type="ECO:0000313" key="7">
    <source>
        <dbReference type="Proteomes" id="UP000682202"/>
    </source>
</evidence>
<dbReference type="EMBL" id="CP046600">
    <property type="protein sequence ID" value="QUR67498.1"/>
    <property type="molecule type" value="Genomic_DNA"/>
</dbReference>
<evidence type="ECO:0000259" key="5">
    <source>
        <dbReference type="Pfam" id="PF00975"/>
    </source>
</evidence>
<sequence length="244" mass="26596">MKPVELVCLHHAGGSAASFHPLRRGLQAMGSEVAFTAVNLPGRETRRDEPRHVDAWTCVRALADELDDLLARPHVLLGHSMGAMLAYLLTQLRISRGMRAPEAVIVAACRAPSMPTPLHDLPLADDHALAVELVNYGGLPAEILDRPDWLALLLPTVRDDLRIVRSYRHTGGQPLPCPLHIFGGLTDPLVPPPTLARWAAHSLQPQPVRLYYGGHFLFRSPEPELVAAVAHVVADAARERSVVA</sequence>
<protein>
    <recommendedName>
        <fullName evidence="2">Thioesterase TesA</fullName>
    </recommendedName>
</protein>
<dbReference type="Proteomes" id="UP000682202">
    <property type="component" value="Chromosome"/>
</dbReference>
<dbReference type="PANTHER" id="PTHR11487:SF0">
    <property type="entry name" value="S-ACYL FATTY ACID SYNTHASE THIOESTERASE, MEDIUM CHAIN"/>
    <property type="match status" value="1"/>
</dbReference>
<dbReference type="GO" id="GO:0008610">
    <property type="term" value="P:lipid biosynthetic process"/>
    <property type="evidence" value="ECO:0007669"/>
    <property type="project" value="TreeGrafter"/>
</dbReference>
<dbReference type="KEGG" id="mspg:F6B93_10670"/>
<evidence type="ECO:0000256" key="3">
    <source>
        <dbReference type="ARBA" id="ARBA00023026"/>
    </source>
</evidence>
<accession>A0A975PX91</accession>
<evidence type="ECO:0000256" key="4">
    <source>
        <dbReference type="ARBA" id="ARBA00024293"/>
    </source>
</evidence>
<organism evidence="6 7">
    <name type="scientific">Mycobacterium spongiae</name>
    <dbReference type="NCBI Taxonomy" id="886343"/>
    <lineage>
        <taxon>Bacteria</taxon>
        <taxon>Bacillati</taxon>
        <taxon>Actinomycetota</taxon>
        <taxon>Actinomycetes</taxon>
        <taxon>Mycobacteriales</taxon>
        <taxon>Mycobacteriaceae</taxon>
        <taxon>Mycobacterium</taxon>
    </lineage>
</organism>